<dbReference type="Gene3D" id="3.40.50.150">
    <property type="entry name" value="Vaccinia Virus protein VP39"/>
    <property type="match status" value="1"/>
</dbReference>
<evidence type="ECO:0000259" key="2">
    <source>
        <dbReference type="Pfam" id="PF13649"/>
    </source>
</evidence>
<dbReference type="CDD" id="cd02440">
    <property type="entry name" value="AdoMet_MTases"/>
    <property type="match status" value="1"/>
</dbReference>
<evidence type="ECO:0000256" key="1">
    <source>
        <dbReference type="SAM" id="Coils"/>
    </source>
</evidence>
<protein>
    <submittedName>
        <fullName evidence="3">Methyltransferase domain-containing protein</fullName>
    </submittedName>
</protein>
<sequence>MEQVISGKNKEAAIYKTANTTEWVCRNITGKKILDVNCQKGDISISLGREGKEVFGMDASSGLINYAKKRLHKESNDIKKHVNFKVAKFLGYRFNKRKYDSIILENIKNLDVVIKKAMQLLNNHGTIILIISNEMHESIDDESYSLTNLFQLLEEGLVINDIEFFGELMGVILSKSSEISCEALSNKDVVRKFADNYVEILIEKKRQVDKLTKKVSNLELANQELIDAKSSNERLQEENKLLHKRAQEQKDFYQTFSNDLVEKINIINKLNNMMETQDTEIKNYKETLFKAEDSIKELQKKLEHKAMVLAISNKTIAEKGNEINALQQAMKGQSLEYEALNEKVIFAYKELTKMRNIILEQKEATIDSREKTIGMQDELLESYKKEEKLLKSYQKLLNEHEKISKKYQALSHSKLGKATLSYWKWRKK</sequence>
<feature type="coiled-coil region" evidence="1">
    <location>
        <begin position="201"/>
        <end position="343"/>
    </location>
</feature>
<feature type="domain" description="Methyltransferase" evidence="2">
    <location>
        <begin position="33"/>
        <end position="124"/>
    </location>
</feature>
<dbReference type="GO" id="GO:0032259">
    <property type="term" value="P:methylation"/>
    <property type="evidence" value="ECO:0007669"/>
    <property type="project" value="UniProtKB-KW"/>
</dbReference>
<dbReference type="AlphaFoldDB" id="A0AAU8F4B2"/>
<organism evidence="3">
    <name type="scientific">Bacillus cereus group sp. MS39</name>
    <dbReference type="NCBI Taxonomy" id="3041344"/>
    <lineage>
        <taxon>Bacteria</taxon>
        <taxon>Bacillati</taxon>
        <taxon>Bacillota</taxon>
        <taxon>Bacilli</taxon>
        <taxon>Bacillales</taxon>
        <taxon>Bacillaceae</taxon>
        <taxon>Bacillus</taxon>
        <taxon>Bacillus cereus group</taxon>
    </lineage>
</organism>
<gene>
    <name evidence="3" type="ORF">QEP67_01060</name>
</gene>
<keyword evidence="3" id="KW-0489">Methyltransferase</keyword>
<dbReference type="RefSeq" id="WP_064469956.1">
    <property type="nucleotide sequence ID" value="NZ_CP123058.1"/>
</dbReference>
<proteinExistence type="predicted"/>
<accession>A0AAU8F4B2</accession>
<dbReference type="SUPFAM" id="SSF53335">
    <property type="entry name" value="S-adenosyl-L-methionine-dependent methyltransferases"/>
    <property type="match status" value="1"/>
</dbReference>
<dbReference type="InterPro" id="IPR029063">
    <property type="entry name" value="SAM-dependent_MTases_sf"/>
</dbReference>
<name>A0AAU8F4B2_9BACI</name>
<dbReference type="EMBL" id="CP123058">
    <property type="protein sequence ID" value="XCH19316.1"/>
    <property type="molecule type" value="Genomic_DNA"/>
</dbReference>
<keyword evidence="3" id="KW-0808">Transferase</keyword>
<dbReference type="GO" id="GO:0008168">
    <property type="term" value="F:methyltransferase activity"/>
    <property type="evidence" value="ECO:0007669"/>
    <property type="project" value="UniProtKB-KW"/>
</dbReference>
<reference evidence="3" key="1">
    <citation type="submission" date="2023-04" db="EMBL/GenBank/DDBJ databases">
        <title>Bacillus cereus group whole genome sequencing.</title>
        <authorList>
            <person name="Kang M."/>
            <person name="Kim H.J."/>
        </authorList>
    </citation>
    <scope>NUCLEOTIDE SEQUENCE</scope>
    <source>
        <strain evidence="3">MS39</strain>
    </source>
</reference>
<keyword evidence="1" id="KW-0175">Coiled coil</keyword>
<dbReference type="InterPro" id="IPR041698">
    <property type="entry name" value="Methyltransf_25"/>
</dbReference>
<dbReference type="Pfam" id="PF13649">
    <property type="entry name" value="Methyltransf_25"/>
    <property type="match status" value="1"/>
</dbReference>
<evidence type="ECO:0000313" key="3">
    <source>
        <dbReference type="EMBL" id="XCH19316.1"/>
    </source>
</evidence>